<keyword evidence="2" id="KW-0812">Transmembrane</keyword>
<dbReference type="AlphaFoldDB" id="D1BDI4"/>
<dbReference type="OrthoDB" id="9833635at2"/>
<dbReference type="KEGG" id="ske:Sked_11000"/>
<dbReference type="EMBL" id="CP001819">
    <property type="protein sequence ID" value="ACZ21046.1"/>
    <property type="molecule type" value="Genomic_DNA"/>
</dbReference>
<dbReference type="Proteomes" id="UP000000322">
    <property type="component" value="Chromosome"/>
</dbReference>
<evidence type="ECO:0000256" key="1">
    <source>
        <dbReference type="SAM" id="MobiDB-lite"/>
    </source>
</evidence>
<sequence>MSHPPAQPRPASAAGPTFRHAPRGGRTAVVVLSVLGLGTAAMLVLLALGRGAEPQPVALRAAFGVVGAIIAVGALGLLATLRHAGRSGFDVGPAGIEVRAGGRTEQVLWSEVAAVRFRVYLDRVVTPVDLVDRQSYPRLELALHDSDASEAAHPLLRRLRSSGTTAEGYTHGLDVGTGPFFPRAGIERHLPELQQTLWAVAGPRYQGASVEKRWFSSRRR</sequence>
<proteinExistence type="predicted"/>
<evidence type="ECO:0000256" key="2">
    <source>
        <dbReference type="SAM" id="Phobius"/>
    </source>
</evidence>
<evidence type="ECO:0000313" key="4">
    <source>
        <dbReference type="EMBL" id="ACZ21046.1"/>
    </source>
</evidence>
<protein>
    <recommendedName>
        <fullName evidence="3">Low molecular weight protein antigen 6 PH domain-containing protein</fullName>
    </recommendedName>
</protein>
<dbReference type="Pfam" id="PF10756">
    <property type="entry name" value="bPH_6"/>
    <property type="match status" value="1"/>
</dbReference>
<feature type="transmembrane region" description="Helical" evidence="2">
    <location>
        <begin position="28"/>
        <end position="49"/>
    </location>
</feature>
<dbReference type="STRING" id="446469.Sked_11000"/>
<evidence type="ECO:0000313" key="5">
    <source>
        <dbReference type="Proteomes" id="UP000000322"/>
    </source>
</evidence>
<accession>D1BDI4</accession>
<dbReference type="HOGENOM" id="CLU_1255226_0_0_11"/>
<gene>
    <name evidence="4" type="ordered locus">Sked_11000</name>
</gene>
<evidence type="ECO:0000259" key="3">
    <source>
        <dbReference type="Pfam" id="PF10756"/>
    </source>
</evidence>
<feature type="domain" description="Low molecular weight protein antigen 6 PH" evidence="3">
    <location>
        <begin position="90"/>
        <end position="148"/>
    </location>
</feature>
<reference evidence="4 5" key="1">
    <citation type="journal article" date="2009" name="Stand. Genomic Sci.">
        <title>Complete genome sequence of Sanguibacter keddieii type strain (ST-74).</title>
        <authorList>
            <person name="Ivanova N."/>
            <person name="Sikorski J."/>
            <person name="Sims D."/>
            <person name="Brettin T."/>
            <person name="Detter J.C."/>
            <person name="Han C."/>
            <person name="Lapidus A."/>
            <person name="Copeland A."/>
            <person name="Glavina Del Rio T."/>
            <person name="Nolan M."/>
            <person name="Chen F."/>
            <person name="Lucas S."/>
            <person name="Tice H."/>
            <person name="Cheng J.F."/>
            <person name="Bruce D."/>
            <person name="Goodwin L."/>
            <person name="Pitluck S."/>
            <person name="Pati A."/>
            <person name="Mavromatis K."/>
            <person name="Chen A."/>
            <person name="Palaniappan K."/>
            <person name="D'haeseleer P."/>
            <person name="Chain P."/>
            <person name="Bristow J."/>
            <person name="Eisen J.A."/>
            <person name="Markowitz V."/>
            <person name="Hugenholtz P."/>
            <person name="Goker M."/>
            <person name="Pukall R."/>
            <person name="Klenk H.P."/>
            <person name="Kyrpides N.C."/>
        </authorList>
    </citation>
    <scope>NUCLEOTIDE SEQUENCE [LARGE SCALE GENOMIC DNA]</scope>
    <source>
        <strain evidence="5">ATCC 51767 / DSM 10542 / NCFB 3025 / ST-74</strain>
    </source>
</reference>
<dbReference type="RefSeq" id="WP_012866115.1">
    <property type="nucleotide sequence ID" value="NC_013521.1"/>
</dbReference>
<keyword evidence="2" id="KW-1133">Transmembrane helix</keyword>
<dbReference type="InterPro" id="IPR019692">
    <property type="entry name" value="CFP-6_PH"/>
</dbReference>
<keyword evidence="2" id="KW-0472">Membrane</keyword>
<feature type="transmembrane region" description="Helical" evidence="2">
    <location>
        <begin position="61"/>
        <end position="81"/>
    </location>
</feature>
<name>D1BDI4_SANKS</name>
<organism evidence="4 5">
    <name type="scientific">Sanguibacter keddieii (strain ATCC 51767 / DSM 10542 / NCFB 3025 / ST-74)</name>
    <dbReference type="NCBI Taxonomy" id="446469"/>
    <lineage>
        <taxon>Bacteria</taxon>
        <taxon>Bacillati</taxon>
        <taxon>Actinomycetota</taxon>
        <taxon>Actinomycetes</taxon>
        <taxon>Micrococcales</taxon>
        <taxon>Sanguibacteraceae</taxon>
        <taxon>Sanguibacter</taxon>
    </lineage>
</organism>
<feature type="region of interest" description="Disordered" evidence="1">
    <location>
        <begin position="1"/>
        <end position="20"/>
    </location>
</feature>
<keyword evidence="5" id="KW-1185">Reference proteome</keyword>